<feature type="transmembrane region" description="Helical" evidence="6">
    <location>
        <begin position="521"/>
        <end position="539"/>
    </location>
</feature>
<dbReference type="InterPro" id="IPR035671">
    <property type="entry name" value="DsbD_gamma"/>
</dbReference>
<feature type="transmembrane region" description="Helical" evidence="6">
    <location>
        <begin position="382"/>
        <end position="401"/>
    </location>
</feature>
<dbReference type="InterPro" id="IPR003834">
    <property type="entry name" value="Cyt_c_assmbl_TM_dom"/>
</dbReference>
<dbReference type="PANTHER" id="PTHR32234:SF3">
    <property type="entry name" value="SUPPRESSION OF COPPER SENSITIVITY PROTEIN"/>
    <property type="match status" value="1"/>
</dbReference>
<evidence type="ECO:0000256" key="6">
    <source>
        <dbReference type="SAM" id="Phobius"/>
    </source>
</evidence>
<sequence>MRSPVFILLCLLLVPALTGFKRPALSQHTQIELVSETDSLAPGSTAWLALRMKMDPGWHTYWINPGEFGETTKVTWDRLPAGVEAGPFRWPAPHIYEQAGIINYVFESEVFLLFPVTLGKDFKGQSLTLNGHVTWLECDENECVPGRGTVTLTLPVKPGQPSPGKWASAFEKTRQTWPQDLSAQWSVNAHTAETGFVLTLTPHGDANPTPEDVYFFSREPVTAPAQPQVFQPSGNGTFTLEVVRSEYAPDDIKTLRGVLHSQNGWLAEGGPTAMRVDAELGTEPPAASSGTQTPLAVLLGFAFTGGLILNLMPCVFPVLGLKIMGFVKQGGESQGRIFAHGLVYTLGVLLSFWALAAVLLVLRAGGEQLGWGFQLQSTGFVLGMTVVLLAFALNMSGVFEVGMSAVGVGSNLTARSGLSGSFFSGVLATLVATPCAAPFLAPALGAALALPPVQSVLLFTVIGLGLSFPYLFFSIVPKLAKILPRPGAWMDTFKKWLAFLLYATVAYLVWILAGLVEAERFLNLLFALVGVALACWLYGHYGAFARKGRSLGIAGALIVLVASLGVGFYSPPKDLVWQTWSPELVKKLRTDKRIIYVDFTARWCATCQVNKRVVFTSEEVLEAMKEDNVALLKADWTAQDPAITAALASFGKSAVPFNIIYSPHLDKPLELPSLLTPGIVLDALDRATGHEQDDD</sequence>
<feature type="transmembrane region" description="Helical" evidence="6">
    <location>
        <begin position="496"/>
        <end position="515"/>
    </location>
</feature>
<feature type="transmembrane region" description="Helical" evidence="6">
    <location>
        <begin position="342"/>
        <end position="362"/>
    </location>
</feature>
<organism evidence="9 10">
    <name type="scientific">Ruficoccus amylovorans</name>
    <dbReference type="NCBI Taxonomy" id="1804625"/>
    <lineage>
        <taxon>Bacteria</taxon>
        <taxon>Pseudomonadati</taxon>
        <taxon>Verrucomicrobiota</taxon>
        <taxon>Opitutia</taxon>
        <taxon>Puniceicoccales</taxon>
        <taxon>Cerasicoccaceae</taxon>
        <taxon>Ruficoccus</taxon>
    </lineage>
</organism>
<evidence type="ECO:0000256" key="5">
    <source>
        <dbReference type="ARBA" id="ARBA00023136"/>
    </source>
</evidence>
<keyword evidence="4 6" id="KW-1133">Transmembrane helix</keyword>
<dbReference type="GO" id="GO:0017004">
    <property type="term" value="P:cytochrome complex assembly"/>
    <property type="evidence" value="ECO:0007669"/>
    <property type="project" value="UniProtKB-KW"/>
</dbReference>
<comment type="subcellular location">
    <subcellularLocation>
        <location evidence="1">Membrane</location>
        <topology evidence="1">Multi-pass membrane protein</topology>
    </subcellularLocation>
</comment>
<dbReference type="Pfam" id="PF11412">
    <property type="entry name" value="DsbD_N"/>
    <property type="match status" value="1"/>
</dbReference>
<dbReference type="EMBL" id="JACHVB010000035">
    <property type="protein sequence ID" value="MBC2595389.1"/>
    <property type="molecule type" value="Genomic_DNA"/>
</dbReference>
<keyword evidence="10" id="KW-1185">Reference proteome</keyword>
<dbReference type="Pfam" id="PF02683">
    <property type="entry name" value="DsbD_TM"/>
    <property type="match status" value="1"/>
</dbReference>
<evidence type="ECO:0000256" key="1">
    <source>
        <dbReference type="ARBA" id="ARBA00004141"/>
    </source>
</evidence>
<dbReference type="CDD" id="cd02953">
    <property type="entry name" value="DsbDgamma"/>
    <property type="match status" value="1"/>
</dbReference>
<name>A0A842HGG9_9BACT</name>
<protein>
    <submittedName>
        <fullName evidence="9">Thioredoxin family protein</fullName>
    </submittedName>
</protein>
<evidence type="ECO:0000313" key="10">
    <source>
        <dbReference type="Proteomes" id="UP000546464"/>
    </source>
</evidence>
<dbReference type="PANTHER" id="PTHR32234">
    <property type="entry name" value="THIOL:DISULFIDE INTERCHANGE PROTEIN DSBD"/>
    <property type="match status" value="1"/>
</dbReference>
<evidence type="ECO:0000256" key="2">
    <source>
        <dbReference type="ARBA" id="ARBA00022692"/>
    </source>
</evidence>
<accession>A0A842HGG9</accession>
<gene>
    <name evidence="9" type="ORF">H5P28_14065</name>
</gene>
<dbReference type="InterPro" id="IPR028250">
    <property type="entry name" value="DsbDN"/>
</dbReference>
<feature type="domain" description="Cytochrome C biogenesis protein transmembrane" evidence="7">
    <location>
        <begin position="297"/>
        <end position="509"/>
    </location>
</feature>
<reference evidence="9 10" key="1">
    <citation type="submission" date="2020-07" db="EMBL/GenBank/DDBJ databases">
        <authorList>
            <person name="Feng X."/>
        </authorList>
    </citation>
    <scope>NUCLEOTIDE SEQUENCE [LARGE SCALE GENOMIC DNA]</scope>
    <source>
        <strain evidence="9 10">JCM31066</strain>
    </source>
</reference>
<dbReference type="GO" id="GO:0016020">
    <property type="term" value="C:membrane"/>
    <property type="evidence" value="ECO:0007669"/>
    <property type="project" value="UniProtKB-SubCell"/>
</dbReference>
<keyword evidence="3" id="KW-0201">Cytochrome c-type biogenesis</keyword>
<evidence type="ECO:0000256" key="4">
    <source>
        <dbReference type="ARBA" id="ARBA00022989"/>
    </source>
</evidence>
<feature type="transmembrane region" description="Helical" evidence="6">
    <location>
        <begin position="456"/>
        <end position="476"/>
    </location>
</feature>
<dbReference type="Proteomes" id="UP000546464">
    <property type="component" value="Unassembled WGS sequence"/>
</dbReference>
<dbReference type="InterPro" id="IPR036249">
    <property type="entry name" value="Thioredoxin-like_sf"/>
</dbReference>
<proteinExistence type="predicted"/>
<feature type="transmembrane region" description="Helical" evidence="6">
    <location>
        <begin position="295"/>
        <end position="321"/>
    </location>
</feature>
<dbReference type="SUPFAM" id="SSF52833">
    <property type="entry name" value="Thioredoxin-like"/>
    <property type="match status" value="1"/>
</dbReference>
<evidence type="ECO:0000256" key="3">
    <source>
        <dbReference type="ARBA" id="ARBA00022748"/>
    </source>
</evidence>
<dbReference type="GO" id="GO:0015035">
    <property type="term" value="F:protein-disulfide reductase activity"/>
    <property type="evidence" value="ECO:0007669"/>
    <property type="project" value="TreeGrafter"/>
</dbReference>
<evidence type="ECO:0000313" key="9">
    <source>
        <dbReference type="EMBL" id="MBC2595389.1"/>
    </source>
</evidence>
<dbReference type="RefSeq" id="WP_185676340.1">
    <property type="nucleotide sequence ID" value="NZ_JACHVB010000035.1"/>
</dbReference>
<dbReference type="GO" id="GO:0045454">
    <property type="term" value="P:cell redox homeostasis"/>
    <property type="evidence" value="ECO:0007669"/>
    <property type="project" value="TreeGrafter"/>
</dbReference>
<dbReference type="Pfam" id="PF13899">
    <property type="entry name" value="Thioredoxin_7"/>
    <property type="match status" value="1"/>
</dbReference>
<feature type="transmembrane region" description="Helical" evidence="6">
    <location>
        <begin position="422"/>
        <end position="450"/>
    </location>
</feature>
<evidence type="ECO:0000259" key="7">
    <source>
        <dbReference type="Pfam" id="PF02683"/>
    </source>
</evidence>
<feature type="transmembrane region" description="Helical" evidence="6">
    <location>
        <begin position="551"/>
        <end position="569"/>
    </location>
</feature>
<comment type="caution">
    <text evidence="9">The sequence shown here is derived from an EMBL/GenBank/DDBJ whole genome shotgun (WGS) entry which is preliminary data.</text>
</comment>
<dbReference type="AlphaFoldDB" id="A0A842HGG9"/>
<evidence type="ECO:0000259" key="8">
    <source>
        <dbReference type="Pfam" id="PF11412"/>
    </source>
</evidence>
<keyword evidence="2 6" id="KW-0812">Transmembrane</keyword>
<dbReference type="Gene3D" id="3.40.30.10">
    <property type="entry name" value="Glutaredoxin"/>
    <property type="match status" value="1"/>
</dbReference>
<feature type="domain" description="Thiol:disulfide interchange protein DsbD N-terminal" evidence="8">
    <location>
        <begin position="41"/>
        <end position="153"/>
    </location>
</feature>
<keyword evidence="5 6" id="KW-0472">Membrane</keyword>